<dbReference type="InterPro" id="IPR000182">
    <property type="entry name" value="GNAT_dom"/>
</dbReference>
<dbReference type="OrthoDB" id="8116556at2"/>
<dbReference type="Proteomes" id="UP000309673">
    <property type="component" value="Unassembled WGS sequence"/>
</dbReference>
<evidence type="ECO:0000259" key="1">
    <source>
        <dbReference type="PROSITE" id="PS51186"/>
    </source>
</evidence>
<evidence type="ECO:0000313" key="2">
    <source>
        <dbReference type="EMBL" id="TJY43872.1"/>
    </source>
</evidence>
<proteinExistence type="predicted"/>
<evidence type="ECO:0000313" key="3">
    <source>
        <dbReference type="Proteomes" id="UP000309673"/>
    </source>
</evidence>
<dbReference type="Pfam" id="PF00583">
    <property type="entry name" value="Acetyltransf_1"/>
    <property type="match status" value="1"/>
</dbReference>
<dbReference type="EMBL" id="SUPK01000001">
    <property type="protein sequence ID" value="TJY43872.1"/>
    <property type="molecule type" value="Genomic_DNA"/>
</dbReference>
<dbReference type="AlphaFoldDB" id="A0A4U0FK16"/>
<feature type="domain" description="N-acetyltransferase" evidence="1">
    <location>
        <begin position="2"/>
        <end position="175"/>
    </location>
</feature>
<dbReference type="GO" id="GO:0016747">
    <property type="term" value="F:acyltransferase activity, transferring groups other than amino-acyl groups"/>
    <property type="evidence" value="ECO:0007669"/>
    <property type="project" value="InterPro"/>
</dbReference>
<gene>
    <name evidence="2" type="ORF">E5161_00210</name>
</gene>
<protein>
    <submittedName>
        <fullName evidence="2">GNAT family N-acetyltransferase</fullName>
    </submittedName>
</protein>
<dbReference type="CDD" id="cd04301">
    <property type="entry name" value="NAT_SF"/>
    <property type="match status" value="1"/>
</dbReference>
<sequence>MITYAEMTKEQAHKIAEIDRSETIDFIYSYSYGQLQETATNHEAPGWDDGLIRELQERFQYELSNGGMAIGAYDGELLVGFGVLGHKFRGMERNQLQVDLMYVSRNYRRKGIGTRILDELSDEARRRSAKYLYISSTETRSAVYFYKNNGGEITDTVDLELFEKEPHDIHMIKKL</sequence>
<organism evidence="2 3">
    <name type="scientific">Cohnella pontilimi</name>
    <dbReference type="NCBI Taxonomy" id="2564100"/>
    <lineage>
        <taxon>Bacteria</taxon>
        <taxon>Bacillati</taxon>
        <taxon>Bacillota</taxon>
        <taxon>Bacilli</taxon>
        <taxon>Bacillales</taxon>
        <taxon>Paenibacillaceae</taxon>
        <taxon>Cohnella</taxon>
    </lineage>
</organism>
<accession>A0A4U0FK16</accession>
<comment type="caution">
    <text evidence="2">The sequence shown here is derived from an EMBL/GenBank/DDBJ whole genome shotgun (WGS) entry which is preliminary data.</text>
</comment>
<name>A0A4U0FK16_9BACL</name>
<keyword evidence="2" id="KW-0808">Transferase</keyword>
<reference evidence="2 3" key="1">
    <citation type="submission" date="2019-04" db="EMBL/GenBank/DDBJ databases">
        <title>Cohnella sp. nov., isolated from soil.</title>
        <authorList>
            <person name="Kim W."/>
        </authorList>
    </citation>
    <scope>NUCLEOTIDE SEQUENCE [LARGE SCALE GENOMIC DNA]</scope>
    <source>
        <strain evidence="2 3">CAU 1483</strain>
    </source>
</reference>
<dbReference type="InterPro" id="IPR016181">
    <property type="entry name" value="Acyl_CoA_acyltransferase"/>
</dbReference>
<dbReference type="PROSITE" id="PS51186">
    <property type="entry name" value="GNAT"/>
    <property type="match status" value="1"/>
</dbReference>
<dbReference type="Gene3D" id="3.40.630.30">
    <property type="match status" value="1"/>
</dbReference>
<keyword evidence="3" id="KW-1185">Reference proteome</keyword>
<dbReference type="RefSeq" id="WP_136775593.1">
    <property type="nucleotide sequence ID" value="NZ_SUPK01000001.1"/>
</dbReference>
<dbReference type="SUPFAM" id="SSF55729">
    <property type="entry name" value="Acyl-CoA N-acyltransferases (Nat)"/>
    <property type="match status" value="1"/>
</dbReference>